<keyword evidence="2" id="KW-1185">Reference proteome</keyword>
<dbReference type="AlphaFoldDB" id="A0A6N1AG89"/>
<evidence type="ECO:0000313" key="1">
    <source>
        <dbReference type="EMBL" id="QKS50691.1"/>
    </source>
</evidence>
<gene>
    <name evidence="1" type="ORF">HUE56_09010</name>
</gene>
<dbReference type="RefSeq" id="WP_174757164.1">
    <property type="nucleotide sequence ID" value="NZ_BSOV01000020.1"/>
</dbReference>
<reference evidence="1 2" key="1">
    <citation type="submission" date="2020-06" db="EMBL/GenBank/DDBJ databases">
        <title>Complete genome of Azosprillum oryzae KACC14407.</title>
        <authorList>
            <person name="Kim M."/>
            <person name="Park Y.-J."/>
            <person name="Shin J.-H."/>
        </authorList>
    </citation>
    <scope>NUCLEOTIDE SEQUENCE [LARGE SCALE GENOMIC DNA]</scope>
    <source>
        <strain evidence="1 2">KACC 14407</strain>
    </source>
</reference>
<dbReference type="EMBL" id="CP054619">
    <property type="protein sequence ID" value="QKS50691.1"/>
    <property type="molecule type" value="Genomic_DNA"/>
</dbReference>
<dbReference type="Proteomes" id="UP000509702">
    <property type="component" value="Chromosome"/>
</dbReference>
<organism evidence="1 2">
    <name type="scientific">Azospirillum oryzae</name>
    <dbReference type="NCBI Taxonomy" id="286727"/>
    <lineage>
        <taxon>Bacteria</taxon>
        <taxon>Pseudomonadati</taxon>
        <taxon>Pseudomonadota</taxon>
        <taxon>Alphaproteobacteria</taxon>
        <taxon>Rhodospirillales</taxon>
        <taxon>Azospirillaceae</taxon>
        <taxon>Azospirillum</taxon>
    </lineage>
</organism>
<dbReference type="InterPro" id="IPR001646">
    <property type="entry name" value="5peptide_repeat"/>
</dbReference>
<dbReference type="Gene3D" id="2.160.20.80">
    <property type="entry name" value="E3 ubiquitin-protein ligase SopA"/>
    <property type="match status" value="1"/>
</dbReference>
<name>A0A6N1AG89_9PROT</name>
<proteinExistence type="predicted"/>
<protein>
    <submittedName>
        <fullName evidence="1">Pentapeptide repeat-containing protein</fullName>
    </submittedName>
</protein>
<dbReference type="KEGG" id="aoz:HUE56_09010"/>
<evidence type="ECO:0000313" key="2">
    <source>
        <dbReference type="Proteomes" id="UP000509702"/>
    </source>
</evidence>
<sequence length="422" mass="46761">MFEYVDFKDSFAERSVFRGCSFDFAAIINCDFEAVEFENCHFHNVSITGTTFRNVLFKNCALDHMVIELCKFFDCKFLDCTTSNKLFDFCLFSNPIIHNTNLQIQTLIGNFGIYKEAITASAIRDRSIDEEFCLLGAQDIASYPVSTPIEAFKVSHFLDRDATLAGSNVFEATFALDSWIGTAKIPLTFTNILTLYMEFLLDLYESGKIIVFPILKLHSLTGALVEHASIPTAAMTPIYGVHMTLARIAEAYLAAVTSTTKRLGSIASILVNGPLDPGHYLANYPYIFARPGIAIVSIKKHNSPNEMFLAWDTIADMIPFVALFMASRFKIEVASYGGTSSQMVESQSGSNLELGKSLLPGKSLFAVNLGFDQDSSHLYGLKIKSIFPGNLLVELSLQLSIRQVTASRLLLLKILNGGERKE</sequence>
<accession>A0A6N1AG89</accession>
<dbReference type="SUPFAM" id="SSF141571">
    <property type="entry name" value="Pentapeptide repeat-like"/>
    <property type="match status" value="1"/>
</dbReference>
<dbReference type="Pfam" id="PF13599">
    <property type="entry name" value="Pentapeptide_4"/>
    <property type="match status" value="1"/>
</dbReference>